<dbReference type="InterPro" id="IPR050164">
    <property type="entry name" value="Peptidase_C19"/>
</dbReference>
<dbReference type="GO" id="GO:0006508">
    <property type="term" value="P:proteolysis"/>
    <property type="evidence" value="ECO:0007669"/>
    <property type="project" value="UniProtKB-KW"/>
</dbReference>
<feature type="domain" description="USP" evidence="8">
    <location>
        <begin position="17"/>
        <end position="330"/>
    </location>
</feature>
<dbReference type="GO" id="GO:0005829">
    <property type="term" value="C:cytosol"/>
    <property type="evidence" value="ECO:0007669"/>
    <property type="project" value="TreeGrafter"/>
</dbReference>
<keyword evidence="4" id="KW-0645">Protease</keyword>
<name>A0A4P9XEE2_9FUNG</name>
<keyword evidence="6" id="KW-0378">Hydrolase</keyword>
<dbReference type="PROSITE" id="PS50235">
    <property type="entry name" value="USP_3"/>
    <property type="match status" value="1"/>
</dbReference>
<evidence type="ECO:0000256" key="2">
    <source>
        <dbReference type="ARBA" id="ARBA00009085"/>
    </source>
</evidence>
<dbReference type="GO" id="GO:0004843">
    <property type="term" value="F:cysteine-type deubiquitinase activity"/>
    <property type="evidence" value="ECO:0007669"/>
    <property type="project" value="UniProtKB-EC"/>
</dbReference>
<evidence type="ECO:0000256" key="3">
    <source>
        <dbReference type="ARBA" id="ARBA00012759"/>
    </source>
</evidence>
<dbReference type="GO" id="GO:0005634">
    <property type="term" value="C:nucleus"/>
    <property type="evidence" value="ECO:0007669"/>
    <property type="project" value="TreeGrafter"/>
</dbReference>
<comment type="catalytic activity">
    <reaction evidence="1">
        <text>Thiol-dependent hydrolysis of ester, thioester, amide, peptide and isopeptide bonds formed by the C-terminal Gly of ubiquitin (a 76-residue protein attached to proteins as an intracellular targeting signal).</text>
        <dbReference type="EC" id="3.4.19.12"/>
    </reaction>
</comment>
<dbReference type="Proteomes" id="UP000274922">
    <property type="component" value="Unassembled WGS sequence"/>
</dbReference>
<dbReference type="EC" id="3.4.19.12" evidence="3"/>
<dbReference type="PANTHER" id="PTHR24006:SF758">
    <property type="entry name" value="UBIQUITIN CARBOXYL-TERMINAL HYDROLASE 36"/>
    <property type="match status" value="1"/>
</dbReference>
<dbReference type="InterPro" id="IPR028889">
    <property type="entry name" value="USP"/>
</dbReference>
<comment type="similarity">
    <text evidence="2">Belongs to the peptidase C19 family.</text>
</comment>
<dbReference type="AlphaFoldDB" id="A0A4P9XEE2"/>
<evidence type="ECO:0000313" key="10">
    <source>
        <dbReference type="Proteomes" id="UP000274922"/>
    </source>
</evidence>
<dbReference type="FunFam" id="3.90.70.10:FF:000119">
    <property type="entry name" value="Ubiquitin specific peptidase 36"/>
    <property type="match status" value="1"/>
</dbReference>
<dbReference type="OrthoDB" id="420187at2759"/>
<accession>A0A4P9XEE2</accession>
<dbReference type="Gene3D" id="3.90.70.10">
    <property type="entry name" value="Cysteine proteinases"/>
    <property type="match status" value="1"/>
</dbReference>
<organism evidence="9 10">
    <name type="scientific">Caulochytrium protostelioides</name>
    <dbReference type="NCBI Taxonomy" id="1555241"/>
    <lineage>
        <taxon>Eukaryota</taxon>
        <taxon>Fungi</taxon>
        <taxon>Fungi incertae sedis</taxon>
        <taxon>Chytridiomycota</taxon>
        <taxon>Chytridiomycota incertae sedis</taxon>
        <taxon>Chytridiomycetes</taxon>
        <taxon>Caulochytriales</taxon>
        <taxon>Caulochytriaceae</taxon>
        <taxon>Caulochytrium</taxon>
    </lineage>
</organism>
<evidence type="ECO:0000256" key="6">
    <source>
        <dbReference type="ARBA" id="ARBA00022801"/>
    </source>
</evidence>
<dbReference type="Pfam" id="PF00443">
    <property type="entry name" value="UCH"/>
    <property type="match status" value="1"/>
</dbReference>
<feature type="non-terminal residue" evidence="9">
    <location>
        <position position="330"/>
    </location>
</feature>
<dbReference type="PROSITE" id="PS00973">
    <property type="entry name" value="USP_2"/>
    <property type="match status" value="1"/>
</dbReference>
<evidence type="ECO:0000256" key="4">
    <source>
        <dbReference type="ARBA" id="ARBA00022670"/>
    </source>
</evidence>
<dbReference type="GO" id="GO:0016579">
    <property type="term" value="P:protein deubiquitination"/>
    <property type="evidence" value="ECO:0007669"/>
    <property type="project" value="InterPro"/>
</dbReference>
<keyword evidence="5" id="KW-0833">Ubl conjugation pathway</keyword>
<dbReference type="InterPro" id="IPR001394">
    <property type="entry name" value="Peptidase_C19_UCH"/>
</dbReference>
<protein>
    <recommendedName>
        <fullName evidence="3">ubiquitinyl hydrolase 1</fullName>
        <ecNumber evidence="3">3.4.19.12</ecNumber>
    </recommendedName>
</protein>
<keyword evidence="10" id="KW-1185">Reference proteome</keyword>
<dbReference type="InterPro" id="IPR018200">
    <property type="entry name" value="USP_CS"/>
</dbReference>
<evidence type="ECO:0000256" key="7">
    <source>
        <dbReference type="ARBA" id="ARBA00022807"/>
    </source>
</evidence>
<dbReference type="PROSITE" id="PS00972">
    <property type="entry name" value="USP_1"/>
    <property type="match status" value="1"/>
</dbReference>
<evidence type="ECO:0000259" key="8">
    <source>
        <dbReference type="PROSITE" id="PS50235"/>
    </source>
</evidence>
<keyword evidence="7" id="KW-0788">Thiol protease</keyword>
<dbReference type="PANTHER" id="PTHR24006">
    <property type="entry name" value="UBIQUITIN CARBOXYL-TERMINAL HYDROLASE"/>
    <property type="match status" value="1"/>
</dbReference>
<proteinExistence type="inferred from homology"/>
<evidence type="ECO:0000256" key="1">
    <source>
        <dbReference type="ARBA" id="ARBA00000707"/>
    </source>
</evidence>
<dbReference type="InterPro" id="IPR038765">
    <property type="entry name" value="Papain-like_cys_pep_sf"/>
</dbReference>
<sequence>MAWRSPSRSQPIVPVGPGLRNLGNTCFLNAVLQCLAHTAPLANLLLSQRHSQTCTRRATAFCLLCTFERHVVASFGKGARSGAAGGVLDPRAIAGRIRLIAKQMRPGNQEDAHEFLRYFLEHLHRDGSGTHGSSDPASRDASIVRTIFGGAVRSTVTCMRCKTPSHTYDPIMDLSLDIQHADSVARALRSFTRIERLVGANQYRCAPCKALRDATKQVTLAEAPRILTLQFKRFDFAFGRGHGGGKINRHIAFETALDVGPYLSHAPAACWYDLYGVVVHAGHSPNSGHYYAYVRAHNGTWYRMNDASVSQVGLKTVQAEAAYMLFYARR</sequence>
<dbReference type="SUPFAM" id="SSF54001">
    <property type="entry name" value="Cysteine proteinases"/>
    <property type="match status" value="1"/>
</dbReference>
<evidence type="ECO:0000313" key="9">
    <source>
        <dbReference type="EMBL" id="RKP03917.1"/>
    </source>
</evidence>
<dbReference type="STRING" id="1555241.A0A4P9XEE2"/>
<reference evidence="10" key="1">
    <citation type="journal article" date="2018" name="Nat. Microbiol.">
        <title>Leveraging single-cell genomics to expand the fungal tree of life.</title>
        <authorList>
            <person name="Ahrendt S.R."/>
            <person name="Quandt C.A."/>
            <person name="Ciobanu D."/>
            <person name="Clum A."/>
            <person name="Salamov A."/>
            <person name="Andreopoulos B."/>
            <person name="Cheng J.F."/>
            <person name="Woyke T."/>
            <person name="Pelin A."/>
            <person name="Henrissat B."/>
            <person name="Reynolds N.K."/>
            <person name="Benny G.L."/>
            <person name="Smith M.E."/>
            <person name="James T.Y."/>
            <person name="Grigoriev I.V."/>
        </authorList>
    </citation>
    <scope>NUCLEOTIDE SEQUENCE [LARGE SCALE GENOMIC DNA]</scope>
    <source>
        <strain evidence="10">ATCC 52028</strain>
    </source>
</reference>
<dbReference type="EMBL" id="ML014116">
    <property type="protein sequence ID" value="RKP03917.1"/>
    <property type="molecule type" value="Genomic_DNA"/>
</dbReference>
<gene>
    <name evidence="9" type="ORF">CXG81DRAFT_8957</name>
</gene>
<evidence type="ECO:0000256" key="5">
    <source>
        <dbReference type="ARBA" id="ARBA00022786"/>
    </source>
</evidence>